<keyword evidence="1" id="KW-0472">Membrane</keyword>
<keyword evidence="1" id="KW-0812">Transmembrane</keyword>
<dbReference type="InterPro" id="IPR031582">
    <property type="entry name" value="TadF"/>
</dbReference>
<dbReference type="Pfam" id="PF16964">
    <property type="entry name" value="TadF"/>
    <property type="match status" value="1"/>
</dbReference>
<dbReference type="EMBL" id="UGTV01000015">
    <property type="protein sequence ID" value="SUC09631.1"/>
    <property type="molecule type" value="Genomic_DNA"/>
</dbReference>
<evidence type="ECO:0000313" key="3">
    <source>
        <dbReference type="Proteomes" id="UP000254704"/>
    </source>
</evidence>
<feature type="transmembrane region" description="Helical" evidence="1">
    <location>
        <begin position="20"/>
        <end position="44"/>
    </location>
</feature>
<dbReference type="AlphaFoldDB" id="A0A379ETC3"/>
<accession>A0A379ETC3</accession>
<reference evidence="2 3" key="1">
    <citation type="submission" date="2018-06" db="EMBL/GenBank/DDBJ databases">
        <authorList>
            <consortium name="Pathogen Informatics"/>
            <person name="Doyle S."/>
        </authorList>
    </citation>
    <scope>NUCLEOTIDE SEQUENCE [LARGE SCALE GENOMIC DNA]</scope>
    <source>
        <strain evidence="2 3">NCTC11621</strain>
    </source>
</reference>
<sequence>MKKLGLFRIKRFLQNKEGSVTIEFLFMSMFLLILFAFLFDLVMLRSTLGKLDNASYTMVSILRERSQLYNRAPQISDTDHKQFEKLAKRLLYGNKDSNKNVGLVLEYWAQDGSGRRIPSAVGDCKPYKKLDDLSYLSPRSELNNERKIPLYQVTLCVETHSLFESLLLDESQRSSGLMRSSSMSVSR</sequence>
<keyword evidence="1" id="KW-1133">Transmembrane helix</keyword>
<organism evidence="2 3">
    <name type="scientific">Pasteurella canis</name>
    <dbReference type="NCBI Taxonomy" id="753"/>
    <lineage>
        <taxon>Bacteria</taxon>
        <taxon>Pseudomonadati</taxon>
        <taxon>Pseudomonadota</taxon>
        <taxon>Gammaproteobacteria</taxon>
        <taxon>Pasteurellales</taxon>
        <taxon>Pasteurellaceae</taxon>
        <taxon>Pasteurella</taxon>
    </lineage>
</organism>
<name>A0A379ETC3_9PAST</name>
<gene>
    <name evidence="2" type="primary">tadF</name>
    <name evidence="2" type="ORF">NCTC11621_00645</name>
</gene>
<dbReference type="RefSeq" id="WP_115322567.1">
    <property type="nucleotide sequence ID" value="NZ_UGTV01000015.1"/>
</dbReference>
<protein>
    <submittedName>
        <fullName evidence="2">ProteinTadF</fullName>
    </submittedName>
</protein>
<evidence type="ECO:0000313" key="2">
    <source>
        <dbReference type="EMBL" id="SUC09631.1"/>
    </source>
</evidence>
<dbReference type="Proteomes" id="UP000254704">
    <property type="component" value="Unassembled WGS sequence"/>
</dbReference>
<proteinExistence type="predicted"/>
<evidence type="ECO:0000256" key="1">
    <source>
        <dbReference type="SAM" id="Phobius"/>
    </source>
</evidence>